<dbReference type="AlphaFoldDB" id="A0A6G0Y745"/>
<proteinExistence type="predicted"/>
<gene>
    <name evidence="1" type="ORF">FWK35_00020435</name>
</gene>
<name>A0A6G0Y745_APHCR</name>
<dbReference type="EMBL" id="VUJU01005791">
    <property type="protein sequence ID" value="KAF0750241.1"/>
    <property type="molecule type" value="Genomic_DNA"/>
</dbReference>
<keyword evidence="2" id="KW-1185">Reference proteome</keyword>
<accession>A0A6G0Y745</accession>
<evidence type="ECO:0000313" key="1">
    <source>
        <dbReference type="EMBL" id="KAF0750241.1"/>
    </source>
</evidence>
<comment type="caution">
    <text evidence="1">The sequence shown here is derived from an EMBL/GenBank/DDBJ whole genome shotgun (WGS) entry which is preliminary data.</text>
</comment>
<evidence type="ECO:0000313" key="2">
    <source>
        <dbReference type="Proteomes" id="UP000478052"/>
    </source>
</evidence>
<organism evidence="1 2">
    <name type="scientific">Aphis craccivora</name>
    <name type="common">Cowpea aphid</name>
    <dbReference type="NCBI Taxonomy" id="307492"/>
    <lineage>
        <taxon>Eukaryota</taxon>
        <taxon>Metazoa</taxon>
        <taxon>Ecdysozoa</taxon>
        <taxon>Arthropoda</taxon>
        <taxon>Hexapoda</taxon>
        <taxon>Insecta</taxon>
        <taxon>Pterygota</taxon>
        <taxon>Neoptera</taxon>
        <taxon>Paraneoptera</taxon>
        <taxon>Hemiptera</taxon>
        <taxon>Sternorrhyncha</taxon>
        <taxon>Aphidomorpha</taxon>
        <taxon>Aphidoidea</taxon>
        <taxon>Aphididae</taxon>
        <taxon>Aphidini</taxon>
        <taxon>Aphis</taxon>
        <taxon>Aphis</taxon>
    </lineage>
</organism>
<dbReference type="Proteomes" id="UP000478052">
    <property type="component" value="Unassembled WGS sequence"/>
</dbReference>
<protein>
    <submittedName>
        <fullName evidence="1">FLYWCH-type domain-containing protein</fullName>
    </submittedName>
</protein>
<reference evidence="1 2" key="1">
    <citation type="submission" date="2019-08" db="EMBL/GenBank/DDBJ databases">
        <title>Whole genome of Aphis craccivora.</title>
        <authorList>
            <person name="Voronova N.V."/>
            <person name="Shulinski R.S."/>
            <person name="Bandarenka Y.V."/>
            <person name="Zhorov D.G."/>
            <person name="Warner D."/>
        </authorList>
    </citation>
    <scope>NUCLEOTIDE SEQUENCE [LARGE SCALE GENOMIC DNA]</scope>
    <source>
        <strain evidence="1">180601</strain>
        <tissue evidence="1">Whole Body</tissue>
    </source>
</reference>
<sequence length="96" mass="11237">MVRYLYKQHNHKVRPFNEEVPLLRQTLTEKALKSGCSYFSRGIYMKEIGQYSKCCPRLHLGVEPQGSESMRHLRQKSFPATPDEIEDLHIILMTNS</sequence>